<sequence length="245" mass="27873">MPLTQDLDLGETSKEDNGYVAEHEDLDDTWAFVRSRAKNRPNAFSNVSEDTEPAPTIGYQDKPRRKSPHKAGSSSALKKLEGVTEIDDSDEDRQLIRRRSGFRKRTNDPSFKANLDFTRRYITASSGEQPDNHKTLPDPKTLPDIEVNPESPTAENYTHNSDWLHPDAPVLNLTGPSDEEESAVIFRRREAQLVRTPQYDTTHLMPPAKLDPRPKARAAHHAAKKKERRERQHNALRPRSISPEL</sequence>
<dbReference type="Proteomes" id="UP000799776">
    <property type="component" value="Unassembled WGS sequence"/>
</dbReference>
<accession>A0A9P4HXW5</accession>
<dbReference type="EMBL" id="ML978718">
    <property type="protein sequence ID" value="KAF2087893.1"/>
    <property type="molecule type" value="Genomic_DNA"/>
</dbReference>
<gene>
    <name evidence="2" type="ORF">K490DRAFT_56470</name>
</gene>
<feature type="region of interest" description="Disordered" evidence="1">
    <location>
        <begin position="122"/>
        <end position="163"/>
    </location>
</feature>
<feature type="compositionally biased region" description="Basic residues" evidence="1">
    <location>
        <begin position="215"/>
        <end position="228"/>
    </location>
</feature>
<dbReference type="AlphaFoldDB" id="A0A9P4HXW5"/>
<evidence type="ECO:0000256" key="1">
    <source>
        <dbReference type="SAM" id="MobiDB-lite"/>
    </source>
</evidence>
<feature type="compositionally biased region" description="Basic and acidic residues" evidence="1">
    <location>
        <begin position="11"/>
        <end position="21"/>
    </location>
</feature>
<feature type="compositionally biased region" description="Polar residues" evidence="1">
    <location>
        <begin position="150"/>
        <end position="161"/>
    </location>
</feature>
<organism evidence="2 3">
    <name type="scientific">Saccharata proteae CBS 121410</name>
    <dbReference type="NCBI Taxonomy" id="1314787"/>
    <lineage>
        <taxon>Eukaryota</taxon>
        <taxon>Fungi</taxon>
        <taxon>Dikarya</taxon>
        <taxon>Ascomycota</taxon>
        <taxon>Pezizomycotina</taxon>
        <taxon>Dothideomycetes</taxon>
        <taxon>Dothideomycetes incertae sedis</taxon>
        <taxon>Botryosphaeriales</taxon>
        <taxon>Saccharataceae</taxon>
        <taxon>Saccharata</taxon>
    </lineage>
</organism>
<feature type="compositionally biased region" description="Basic and acidic residues" evidence="1">
    <location>
        <begin position="130"/>
        <end position="143"/>
    </location>
</feature>
<protein>
    <submittedName>
        <fullName evidence="2">Uncharacterized protein</fullName>
    </submittedName>
</protein>
<comment type="caution">
    <text evidence="2">The sequence shown here is derived from an EMBL/GenBank/DDBJ whole genome shotgun (WGS) entry which is preliminary data.</text>
</comment>
<feature type="region of interest" description="Disordered" evidence="1">
    <location>
        <begin position="196"/>
        <end position="245"/>
    </location>
</feature>
<name>A0A9P4HXW5_9PEZI</name>
<keyword evidence="3" id="KW-1185">Reference proteome</keyword>
<feature type="region of interest" description="Disordered" evidence="1">
    <location>
        <begin position="38"/>
        <end position="110"/>
    </location>
</feature>
<reference evidence="2" key="1">
    <citation type="journal article" date="2020" name="Stud. Mycol.">
        <title>101 Dothideomycetes genomes: a test case for predicting lifestyles and emergence of pathogens.</title>
        <authorList>
            <person name="Haridas S."/>
            <person name="Albert R."/>
            <person name="Binder M."/>
            <person name="Bloem J."/>
            <person name="Labutti K."/>
            <person name="Salamov A."/>
            <person name="Andreopoulos B."/>
            <person name="Baker S."/>
            <person name="Barry K."/>
            <person name="Bills G."/>
            <person name="Bluhm B."/>
            <person name="Cannon C."/>
            <person name="Castanera R."/>
            <person name="Culley D."/>
            <person name="Daum C."/>
            <person name="Ezra D."/>
            <person name="Gonzalez J."/>
            <person name="Henrissat B."/>
            <person name="Kuo A."/>
            <person name="Liang C."/>
            <person name="Lipzen A."/>
            <person name="Lutzoni F."/>
            <person name="Magnuson J."/>
            <person name="Mondo S."/>
            <person name="Nolan M."/>
            <person name="Ohm R."/>
            <person name="Pangilinan J."/>
            <person name="Park H.-J."/>
            <person name="Ramirez L."/>
            <person name="Alfaro M."/>
            <person name="Sun H."/>
            <person name="Tritt A."/>
            <person name="Yoshinaga Y."/>
            <person name="Zwiers L.-H."/>
            <person name="Turgeon B."/>
            <person name="Goodwin S."/>
            <person name="Spatafora J."/>
            <person name="Crous P."/>
            <person name="Grigoriev I."/>
        </authorList>
    </citation>
    <scope>NUCLEOTIDE SEQUENCE</scope>
    <source>
        <strain evidence="2">CBS 121410</strain>
    </source>
</reference>
<feature type="region of interest" description="Disordered" evidence="1">
    <location>
        <begin position="1"/>
        <end position="21"/>
    </location>
</feature>
<proteinExistence type="predicted"/>
<evidence type="ECO:0000313" key="2">
    <source>
        <dbReference type="EMBL" id="KAF2087893.1"/>
    </source>
</evidence>
<evidence type="ECO:0000313" key="3">
    <source>
        <dbReference type="Proteomes" id="UP000799776"/>
    </source>
</evidence>